<proteinExistence type="predicted"/>
<evidence type="ECO:0000256" key="1">
    <source>
        <dbReference type="SAM" id="MobiDB-lite"/>
    </source>
</evidence>
<feature type="region of interest" description="Disordered" evidence="1">
    <location>
        <begin position="1"/>
        <end position="48"/>
    </location>
</feature>
<evidence type="ECO:0000313" key="3">
    <source>
        <dbReference type="Proteomes" id="UP000198534"/>
    </source>
</evidence>
<protein>
    <submittedName>
        <fullName evidence="2">Uncharacterized protein</fullName>
    </submittedName>
</protein>
<sequence>MKPPKLYTSRSTRKRTPRPHRKTVNRPTLSATQEKVTPPLQLSKKMDEMRTLSRQIRSYASKMDQWLSAVSNLTEAVHDKDALQNVLKVLSEIKMEKKASSSTGGKDSSPTVMEKSPPPPYSKNGDSFYDLLNSPSLPALIDKVLTNKKKRN</sequence>
<dbReference type="AlphaFoldDB" id="A0A1H2VHF3"/>
<dbReference type="Proteomes" id="UP000198534">
    <property type="component" value="Unassembled WGS sequence"/>
</dbReference>
<feature type="compositionally biased region" description="Polar residues" evidence="1">
    <location>
        <begin position="25"/>
        <end position="35"/>
    </location>
</feature>
<dbReference type="RefSeq" id="WP_143035007.1">
    <property type="nucleotide sequence ID" value="NZ_FNNQ01000005.1"/>
</dbReference>
<feature type="region of interest" description="Disordered" evidence="1">
    <location>
        <begin position="95"/>
        <end position="129"/>
    </location>
</feature>
<gene>
    <name evidence="2" type="ORF">SAMN05444487_105111</name>
</gene>
<dbReference type="OrthoDB" id="2988969at2"/>
<feature type="compositionally biased region" description="Polar residues" evidence="1">
    <location>
        <begin position="100"/>
        <end position="111"/>
    </location>
</feature>
<organism evidence="2 3">
    <name type="scientific">Marininema mesophilum</name>
    <dbReference type="NCBI Taxonomy" id="1048340"/>
    <lineage>
        <taxon>Bacteria</taxon>
        <taxon>Bacillati</taxon>
        <taxon>Bacillota</taxon>
        <taxon>Bacilli</taxon>
        <taxon>Bacillales</taxon>
        <taxon>Thermoactinomycetaceae</taxon>
        <taxon>Marininema</taxon>
    </lineage>
</organism>
<feature type="compositionally biased region" description="Basic residues" evidence="1">
    <location>
        <begin position="11"/>
        <end position="24"/>
    </location>
</feature>
<reference evidence="2 3" key="1">
    <citation type="submission" date="2016-10" db="EMBL/GenBank/DDBJ databases">
        <authorList>
            <person name="de Groot N.N."/>
        </authorList>
    </citation>
    <scope>NUCLEOTIDE SEQUENCE [LARGE SCALE GENOMIC DNA]</scope>
    <source>
        <strain evidence="2 3">DSM 45610</strain>
    </source>
</reference>
<accession>A0A1H2VHF3</accession>
<evidence type="ECO:0000313" key="2">
    <source>
        <dbReference type="EMBL" id="SDW67825.1"/>
    </source>
</evidence>
<keyword evidence="3" id="KW-1185">Reference proteome</keyword>
<dbReference type="EMBL" id="FNNQ01000005">
    <property type="protein sequence ID" value="SDW67825.1"/>
    <property type="molecule type" value="Genomic_DNA"/>
</dbReference>
<name>A0A1H2VHF3_9BACL</name>